<dbReference type="OrthoDB" id="5331530at2"/>
<evidence type="ECO:0000313" key="1">
    <source>
        <dbReference type="EMBL" id="RDU70587.1"/>
    </source>
</evidence>
<dbReference type="RefSeq" id="WP_115569682.1">
    <property type="nucleotide sequence ID" value="NZ_NXLV01000008.1"/>
</dbReference>
<organism evidence="1 2">
    <name type="scientific">Helicobacter brantae</name>
    <dbReference type="NCBI Taxonomy" id="375927"/>
    <lineage>
        <taxon>Bacteria</taxon>
        <taxon>Pseudomonadati</taxon>
        <taxon>Campylobacterota</taxon>
        <taxon>Epsilonproteobacteria</taxon>
        <taxon>Campylobacterales</taxon>
        <taxon>Helicobacteraceae</taxon>
        <taxon>Helicobacter</taxon>
    </lineage>
</organism>
<dbReference type="EMBL" id="NXLV01000008">
    <property type="protein sequence ID" value="RDU70587.1"/>
    <property type="molecule type" value="Genomic_DNA"/>
</dbReference>
<proteinExistence type="predicted"/>
<accession>A0A3D8IZ93</accession>
<name>A0A3D8IZ93_9HELI</name>
<gene>
    <name evidence="1" type="ORF">CQA58_05295</name>
</gene>
<reference evidence="1 2" key="1">
    <citation type="submission" date="2018-04" db="EMBL/GenBank/DDBJ databases">
        <title>Novel Campyloabacter and Helicobacter Species and Strains.</title>
        <authorList>
            <person name="Mannion A.J."/>
            <person name="Shen Z."/>
            <person name="Fox J.G."/>
        </authorList>
    </citation>
    <scope>NUCLEOTIDE SEQUENCE [LARGE SCALE GENOMIC DNA]</scope>
    <source>
        <strain evidence="1 2">MIT 04-9366</strain>
    </source>
</reference>
<dbReference type="Proteomes" id="UP000257045">
    <property type="component" value="Unassembled WGS sequence"/>
</dbReference>
<evidence type="ECO:0000313" key="2">
    <source>
        <dbReference type="Proteomes" id="UP000257045"/>
    </source>
</evidence>
<protein>
    <recommendedName>
        <fullName evidence="3">Outer membrane beta-barrel protein</fullName>
    </recommendedName>
</protein>
<keyword evidence="2" id="KW-1185">Reference proteome</keyword>
<sequence>MRKILLCLLLITQGFSVGFMDRIFMSDAEIAEAERIEAEKAKRTKHFFGIEGGAGLIDLYARYNFFTTNPLFVGENAPTLGYSVAINGGFQRYDYEKVGIRHTFGVKFDWGNNLGKFGGKQKEDYQGGYVYHIVPFYYVVEGLFDFVKNGDNRFGMNLGLSLKTAISIAKNIPYQPKRSKDLGGFGVFSELKAGFYTQFNNEIIDLNVYLPLLGMSFGTSAIPSVTATLGYKHLF</sequence>
<dbReference type="AlphaFoldDB" id="A0A3D8IZ93"/>
<evidence type="ECO:0008006" key="3">
    <source>
        <dbReference type="Google" id="ProtNLM"/>
    </source>
</evidence>
<comment type="caution">
    <text evidence="1">The sequence shown here is derived from an EMBL/GenBank/DDBJ whole genome shotgun (WGS) entry which is preliminary data.</text>
</comment>